<evidence type="ECO:0000313" key="2">
    <source>
        <dbReference type="EMBL" id="PYI14853.1"/>
    </source>
</evidence>
<dbReference type="Proteomes" id="UP000249829">
    <property type="component" value="Unassembled WGS sequence"/>
</dbReference>
<accession>A0A2V5H221</accession>
<name>A0A2V5H221_ASPV1</name>
<evidence type="ECO:0000313" key="3">
    <source>
        <dbReference type="Proteomes" id="UP000249829"/>
    </source>
</evidence>
<feature type="chain" id="PRO_5016005872" description="Apple domain-containing protein" evidence="1">
    <location>
        <begin position="22"/>
        <end position="291"/>
    </location>
</feature>
<dbReference type="EMBL" id="KZ825202">
    <property type="protein sequence ID" value="PYI14853.1"/>
    <property type="molecule type" value="Genomic_DNA"/>
</dbReference>
<proteinExistence type="predicted"/>
<reference evidence="2 3" key="1">
    <citation type="submission" date="2018-02" db="EMBL/GenBank/DDBJ databases">
        <title>The genomes of Aspergillus section Nigri reveals drivers in fungal speciation.</title>
        <authorList>
            <consortium name="DOE Joint Genome Institute"/>
            <person name="Vesth T.C."/>
            <person name="Nybo J."/>
            <person name="Theobald S."/>
            <person name="Brandl J."/>
            <person name="Frisvad J.C."/>
            <person name="Nielsen K.F."/>
            <person name="Lyhne E.K."/>
            <person name="Kogle M.E."/>
            <person name="Kuo A."/>
            <person name="Riley R."/>
            <person name="Clum A."/>
            <person name="Nolan M."/>
            <person name="Lipzen A."/>
            <person name="Salamov A."/>
            <person name="Henrissat B."/>
            <person name="Wiebenga A."/>
            <person name="De vries R.P."/>
            <person name="Grigoriev I.V."/>
            <person name="Mortensen U.H."/>
            <person name="Andersen M.R."/>
            <person name="Baker S.E."/>
        </authorList>
    </citation>
    <scope>NUCLEOTIDE SEQUENCE [LARGE SCALE GENOMIC DNA]</scope>
    <source>
        <strain evidence="2 3">CBS 115571</strain>
    </source>
</reference>
<keyword evidence="3" id="KW-1185">Reference proteome</keyword>
<organism evidence="2 3">
    <name type="scientific">Aspergillus violaceofuscus (strain CBS 115571)</name>
    <dbReference type="NCBI Taxonomy" id="1450538"/>
    <lineage>
        <taxon>Eukaryota</taxon>
        <taxon>Fungi</taxon>
        <taxon>Dikarya</taxon>
        <taxon>Ascomycota</taxon>
        <taxon>Pezizomycotina</taxon>
        <taxon>Eurotiomycetes</taxon>
        <taxon>Eurotiomycetidae</taxon>
        <taxon>Eurotiales</taxon>
        <taxon>Aspergillaceae</taxon>
        <taxon>Aspergillus</taxon>
    </lineage>
</organism>
<evidence type="ECO:0008006" key="4">
    <source>
        <dbReference type="Google" id="ProtNLM"/>
    </source>
</evidence>
<protein>
    <recommendedName>
        <fullName evidence="4">Apple domain-containing protein</fullName>
    </recommendedName>
</protein>
<gene>
    <name evidence="2" type="ORF">BO99DRAFT_449195</name>
</gene>
<feature type="signal peptide" evidence="1">
    <location>
        <begin position="1"/>
        <end position="21"/>
    </location>
</feature>
<evidence type="ECO:0000256" key="1">
    <source>
        <dbReference type="SAM" id="SignalP"/>
    </source>
</evidence>
<sequence>MTVKLAIFLLGLCVFAPLSLAQQSTTTCLTPAGGSSVSNKAACCPSGNEHGEEQVDGVIYEYACGKYASRIYGNGYYAANAYECAKHCAAQASASPPCHAASWTASSDRADTGTCYLSQEGFVSKTDNSGEYLLLIRTDRTGPKCEDELLAKDKECLDAVNAKEQERVDAVHAKDQERVDAVKTNEDSCQTRLKNKDQQKATELATQQRNSVARLVNCDSEKAQYLTGKNVRFQVFCLRCSQACLNACAAQGNCQAGWYDFLRGICYRLDRKRTPAQFTSRNDWSLGFTRV</sequence>
<dbReference type="AlphaFoldDB" id="A0A2V5H221"/>
<keyword evidence="1" id="KW-0732">Signal</keyword>